<evidence type="ECO:0000313" key="1">
    <source>
        <dbReference type="EMBL" id="TQR16899.1"/>
    </source>
</evidence>
<evidence type="ECO:0000313" key="2">
    <source>
        <dbReference type="Proteomes" id="UP000317316"/>
    </source>
</evidence>
<dbReference type="OrthoDB" id="2454203at2"/>
<accession>A0A544THG3</accession>
<gene>
    <name evidence="1" type="ORF">FG382_01715</name>
</gene>
<proteinExistence type="predicted"/>
<dbReference type="RefSeq" id="WP_142537143.1">
    <property type="nucleotide sequence ID" value="NZ_BMIE01000002.1"/>
</dbReference>
<dbReference type="Proteomes" id="UP000317316">
    <property type="component" value="Unassembled WGS sequence"/>
</dbReference>
<name>A0A544THG3_9BACI</name>
<protein>
    <submittedName>
        <fullName evidence="1">Flavoprotein</fullName>
    </submittedName>
</protein>
<organism evidence="1 2">
    <name type="scientific">Psychrobacillus lasiicapitis</name>
    <dbReference type="NCBI Taxonomy" id="1636719"/>
    <lineage>
        <taxon>Bacteria</taxon>
        <taxon>Bacillati</taxon>
        <taxon>Bacillota</taxon>
        <taxon>Bacilli</taxon>
        <taxon>Bacillales</taxon>
        <taxon>Bacillaceae</taxon>
        <taxon>Psychrobacillus</taxon>
    </lineage>
</organism>
<dbReference type="AlphaFoldDB" id="A0A544THG3"/>
<keyword evidence="2" id="KW-1185">Reference proteome</keyword>
<reference evidence="1 2" key="1">
    <citation type="submission" date="2019-05" db="EMBL/GenBank/DDBJ databases">
        <title>Psychrobacillus vulpis sp. nov., a new species isolated from feces of a red fox that inhabits in The Tablas de Daimiel Natural Park, Albacete, Spain.</title>
        <authorList>
            <person name="Rodriguez M."/>
            <person name="Reina J.C."/>
            <person name="Bejar V."/>
            <person name="Llamas I."/>
        </authorList>
    </citation>
    <scope>NUCLEOTIDE SEQUENCE [LARGE SCALE GENOMIC DNA]</scope>
    <source>
        <strain evidence="1 2">NEAU-3TGS17</strain>
    </source>
</reference>
<dbReference type="EMBL" id="VDGH01000001">
    <property type="protein sequence ID" value="TQR16899.1"/>
    <property type="molecule type" value="Genomic_DNA"/>
</dbReference>
<comment type="caution">
    <text evidence="1">The sequence shown here is derived from an EMBL/GenBank/DDBJ whole genome shotgun (WGS) entry which is preliminary data.</text>
</comment>
<sequence length="142" mass="16409">MQNSFSSFLDNYLEIWRNSSLADLKNILSKDYKAREITGEEIVDFGYEESIKGWEQGFKFAKENNAEWNINVISMLPLREGETMVIISATLVNQGKSLETANLFFQTFQKNSKNEWKLVRSYIEAGIPYVNINDLIFNQCSS</sequence>